<protein>
    <submittedName>
        <fullName evidence="2">Uncharacterized protein</fullName>
    </submittedName>
</protein>
<dbReference type="WBParaSite" id="PS1159_v2.g21820.t1">
    <property type="protein sequence ID" value="PS1159_v2.g21820.t1"/>
    <property type="gene ID" value="PS1159_v2.g21820"/>
</dbReference>
<evidence type="ECO:0000313" key="1">
    <source>
        <dbReference type="Proteomes" id="UP000887580"/>
    </source>
</evidence>
<reference evidence="2" key="1">
    <citation type="submission" date="2022-11" db="UniProtKB">
        <authorList>
            <consortium name="WormBaseParasite"/>
        </authorList>
    </citation>
    <scope>IDENTIFICATION</scope>
</reference>
<organism evidence="1 2">
    <name type="scientific">Panagrolaimus sp. PS1159</name>
    <dbReference type="NCBI Taxonomy" id="55785"/>
    <lineage>
        <taxon>Eukaryota</taxon>
        <taxon>Metazoa</taxon>
        <taxon>Ecdysozoa</taxon>
        <taxon>Nematoda</taxon>
        <taxon>Chromadorea</taxon>
        <taxon>Rhabditida</taxon>
        <taxon>Tylenchina</taxon>
        <taxon>Panagrolaimomorpha</taxon>
        <taxon>Panagrolaimoidea</taxon>
        <taxon>Panagrolaimidae</taxon>
        <taxon>Panagrolaimus</taxon>
    </lineage>
</organism>
<proteinExistence type="predicted"/>
<dbReference type="Proteomes" id="UP000887580">
    <property type="component" value="Unplaced"/>
</dbReference>
<evidence type="ECO:0000313" key="2">
    <source>
        <dbReference type="WBParaSite" id="PS1159_v2.g21820.t1"/>
    </source>
</evidence>
<sequence length="304" mass="34330">MPSQAAVFEHDYRYSRNGDRYFSRDEDRYLQNEQSGDPPMSKNDRYERRDSRLSYASVQSSVYPLQPSSTVGRSGYGRLDIHQQARRPQHRYDIPVDASRLPPTGGQASVQSGIRVESRRGFSNSAPLQRNLTSHPSGASSITGSYANGNIRNELRSPSPIYLVPPPPPLSNSSWANQVNSAASNNRRNEAPPQLPPRSSAASTRSSSVASSIHSQNEYGHHRSEILSTQREPFPQSGEPRYRNMVLYERSEYMSPRLASVLDQMDSYLTNPVPPIREPIKMERSAETMRKMPEFEALVDRFLK</sequence>
<accession>A0AC35FX44</accession>
<name>A0AC35FX44_9BILA</name>